<keyword evidence="1" id="KW-1133">Transmembrane helix</keyword>
<dbReference type="AlphaFoldDB" id="A0A2U9QYM6"/>
<feature type="transmembrane region" description="Helical" evidence="1">
    <location>
        <begin position="6"/>
        <end position="25"/>
    </location>
</feature>
<dbReference type="RefSeq" id="XP_029319583.1">
    <property type="nucleotide sequence ID" value="XM_029463723.1"/>
</dbReference>
<dbReference type="Proteomes" id="UP000249293">
    <property type="component" value="Chromosome 1"/>
</dbReference>
<gene>
    <name evidence="2" type="ORF">C5L36_0A07085</name>
</gene>
<keyword evidence="1" id="KW-0812">Transmembrane</keyword>
<dbReference type="EMBL" id="CP028773">
    <property type="protein sequence ID" value="AWU74106.1"/>
    <property type="molecule type" value="Genomic_DNA"/>
</dbReference>
<protein>
    <submittedName>
        <fullName evidence="2">Uncharacterized protein</fullName>
    </submittedName>
</protein>
<evidence type="ECO:0000256" key="1">
    <source>
        <dbReference type="SAM" id="Phobius"/>
    </source>
</evidence>
<sequence length="127" mass="14954">MRRAMLALHITGIFYQNSYVILGYITQNSTLLTYGMEHFYRRKMYVLMPTSINASSLGDIFGQYVELLEFKKGENNQQKFYGLYQTKSIRSSLYLFVFSIEYQILTVFRLGNIHSRKEKVFISFVQG</sequence>
<reference evidence="2 3" key="1">
    <citation type="submission" date="2018-06" db="EMBL/GenBank/DDBJ databases">
        <title>Population genomics shows no distinction between pathogenic Candida krusei and environmental Pichia kudriavzevii: One species, four names.</title>
        <authorList>
            <person name="Douglass A.P."/>
            <person name="Offei B."/>
            <person name="Braun-Galleani S."/>
            <person name="Coughlan A.Y."/>
            <person name="Martos A."/>
            <person name="Ortiz-Merino R.A."/>
            <person name="Byrne K.P."/>
            <person name="Wolfe K.H."/>
        </authorList>
    </citation>
    <scope>NUCLEOTIDE SEQUENCE [LARGE SCALE GENOMIC DNA]</scope>
    <source>
        <strain evidence="2 3">CBS573</strain>
    </source>
</reference>
<proteinExistence type="predicted"/>
<organism evidence="2 3">
    <name type="scientific">Pichia kudriavzevii</name>
    <name type="common">Yeast</name>
    <name type="synonym">Issatchenkia orientalis</name>
    <dbReference type="NCBI Taxonomy" id="4909"/>
    <lineage>
        <taxon>Eukaryota</taxon>
        <taxon>Fungi</taxon>
        <taxon>Dikarya</taxon>
        <taxon>Ascomycota</taxon>
        <taxon>Saccharomycotina</taxon>
        <taxon>Pichiomycetes</taxon>
        <taxon>Pichiales</taxon>
        <taxon>Pichiaceae</taxon>
        <taxon>Pichia</taxon>
    </lineage>
</organism>
<keyword evidence="3" id="KW-1185">Reference proteome</keyword>
<dbReference type="KEGG" id="pkz:C5L36_0A07085"/>
<evidence type="ECO:0000313" key="2">
    <source>
        <dbReference type="EMBL" id="AWU74106.1"/>
    </source>
</evidence>
<dbReference type="GeneID" id="40381816"/>
<evidence type="ECO:0000313" key="3">
    <source>
        <dbReference type="Proteomes" id="UP000249293"/>
    </source>
</evidence>
<accession>A0A2U9QYM6</accession>
<dbReference type="VEuPathDB" id="FungiDB:C5L36_0A07085"/>
<name>A0A2U9QYM6_PICKU</name>
<keyword evidence="1" id="KW-0472">Membrane</keyword>